<dbReference type="PANTHER" id="PTHR43135">
    <property type="entry name" value="ALPHA-D-RIBOSE 1-METHYLPHOSPHONATE 5-TRIPHOSPHATE DIPHOSPHATASE"/>
    <property type="match status" value="1"/>
</dbReference>
<dbReference type="SUPFAM" id="SSF51556">
    <property type="entry name" value="Metallo-dependent hydrolases"/>
    <property type="match status" value="1"/>
</dbReference>
<evidence type="ECO:0000313" key="2">
    <source>
        <dbReference type="EMBL" id="CAB3806416.1"/>
    </source>
</evidence>
<evidence type="ECO:0000259" key="1">
    <source>
        <dbReference type="Pfam" id="PF01979"/>
    </source>
</evidence>
<dbReference type="Proteomes" id="UP000494252">
    <property type="component" value="Unassembled WGS sequence"/>
</dbReference>
<dbReference type="Pfam" id="PF01979">
    <property type="entry name" value="Amidohydro_1"/>
    <property type="match status" value="1"/>
</dbReference>
<keyword evidence="3" id="KW-1185">Reference proteome</keyword>
<feature type="domain" description="Amidohydrolase-related" evidence="1">
    <location>
        <begin position="124"/>
        <end position="481"/>
    </location>
</feature>
<dbReference type="CDD" id="cd01299">
    <property type="entry name" value="Met_dep_hydrolase_A"/>
    <property type="match status" value="1"/>
</dbReference>
<protein>
    <submittedName>
        <fullName evidence="2">Imidazolonepropionase</fullName>
        <ecNumber evidence="2">3.5.2.7</ecNumber>
    </submittedName>
</protein>
<dbReference type="InterPro" id="IPR057744">
    <property type="entry name" value="OTAase-like"/>
</dbReference>
<dbReference type="Gene3D" id="2.30.40.10">
    <property type="entry name" value="Urease, subunit C, domain 1"/>
    <property type="match status" value="1"/>
</dbReference>
<name>A0A6J5GUA3_9BURK</name>
<dbReference type="GO" id="GO:0050480">
    <property type="term" value="F:imidazolonepropionase activity"/>
    <property type="evidence" value="ECO:0007669"/>
    <property type="project" value="UniProtKB-EC"/>
</dbReference>
<gene>
    <name evidence="2" type="primary">hutI_3</name>
    <name evidence="2" type="ORF">LMG27177_06070</name>
</gene>
<dbReference type="InterPro" id="IPR051781">
    <property type="entry name" value="Metallo-dep_Hydrolase"/>
</dbReference>
<dbReference type="InterPro" id="IPR011059">
    <property type="entry name" value="Metal-dep_hydrolase_composite"/>
</dbReference>
<dbReference type="SUPFAM" id="SSF51338">
    <property type="entry name" value="Composite domain of metallo-dependent hydrolases"/>
    <property type="match status" value="2"/>
</dbReference>
<dbReference type="InterPro" id="IPR006680">
    <property type="entry name" value="Amidohydro-rel"/>
</dbReference>
<dbReference type="AlphaFoldDB" id="A0A6J5GUA3"/>
<dbReference type="EMBL" id="CADIKI010000023">
    <property type="protein sequence ID" value="CAB3806416.1"/>
    <property type="molecule type" value="Genomic_DNA"/>
</dbReference>
<reference evidence="2 3" key="1">
    <citation type="submission" date="2020-04" db="EMBL/GenBank/DDBJ databases">
        <authorList>
            <person name="De Canck E."/>
        </authorList>
    </citation>
    <scope>NUCLEOTIDE SEQUENCE [LARGE SCALE GENOMIC DNA]</scope>
    <source>
        <strain evidence="2 3">LMG 27177</strain>
    </source>
</reference>
<dbReference type="EC" id="3.5.2.7" evidence="2"/>
<organism evidence="2 3">
    <name type="scientific">Paraburkholderia fynbosensis</name>
    <dbReference type="NCBI Taxonomy" id="1200993"/>
    <lineage>
        <taxon>Bacteria</taxon>
        <taxon>Pseudomonadati</taxon>
        <taxon>Pseudomonadota</taxon>
        <taxon>Betaproteobacteria</taxon>
        <taxon>Burkholderiales</taxon>
        <taxon>Burkholderiaceae</taxon>
        <taxon>Paraburkholderia</taxon>
    </lineage>
</organism>
<dbReference type="PROSITE" id="PS51318">
    <property type="entry name" value="TAT"/>
    <property type="match status" value="1"/>
</dbReference>
<keyword evidence="2" id="KW-0378">Hydrolase</keyword>
<dbReference type="PANTHER" id="PTHR43135:SF3">
    <property type="entry name" value="ALPHA-D-RIBOSE 1-METHYLPHOSPHONATE 5-TRIPHOSPHATE DIPHOSPHATASE"/>
    <property type="match status" value="1"/>
</dbReference>
<proteinExistence type="predicted"/>
<sequence>MFSRKPGDKEGANHPFACFCQKSEIEFLNNRISAGLTRRGFVTGMAASALMLILPKLASAQTAPPPANPTHPILFTNFRLFDGKSATLREGLFLLVDGNRIRTLTQSKPAVPDGTQVIDCGGRVVMPGLIDMHWHTIIAALPLPVVLTADIAYVHLAASAEAERTLMRGFTTVRDAGGPAFALKQAIDEGLISGPRIYPSGAMITTTGGHGDFRSLTDLPRSGARISSSEQTGGSIVADSADEVRLRVREQFLQGASQIKLVGSGGVSTPRSPLDMLTFTEPQLRAAVETAADWGTYVMVHAYVSHAVQRAIAAGAQCIEHAHLMDDATASLMAKNGTWLSIQPFVSEEDTVPLSGPSREKMLAVFAGTNNAYTLAKKHGIKTAFGSDLLFSAALATRQGTMLTHLLRWYSAAEALKMATGANGQLLELSGPRNPYPGKLGVIEEGAFADLLLVDGNPVENLALVADPARNLLVIMKDGKIYKNTLNA</sequence>
<evidence type="ECO:0000313" key="3">
    <source>
        <dbReference type="Proteomes" id="UP000494252"/>
    </source>
</evidence>
<dbReference type="InterPro" id="IPR032466">
    <property type="entry name" value="Metal_Hydrolase"/>
</dbReference>
<dbReference type="RefSeq" id="WP_175165202.1">
    <property type="nucleotide sequence ID" value="NZ_CADIKI010000023.1"/>
</dbReference>
<dbReference type="Gene3D" id="3.20.20.140">
    <property type="entry name" value="Metal-dependent hydrolases"/>
    <property type="match status" value="1"/>
</dbReference>
<accession>A0A6J5GUA3</accession>
<dbReference type="InterPro" id="IPR006311">
    <property type="entry name" value="TAT_signal"/>
</dbReference>